<reference evidence="1" key="1">
    <citation type="submission" date="2017-08" db="EMBL/GenBank/DDBJ databases">
        <authorList>
            <person name="Polle J.E."/>
            <person name="Barry K."/>
            <person name="Cushman J."/>
            <person name="Schmutz J."/>
            <person name="Tran D."/>
            <person name="Hathwaick L.T."/>
            <person name="Yim W.C."/>
            <person name="Jenkins J."/>
            <person name="Mckie-Krisberg Z.M."/>
            <person name="Prochnik S."/>
            <person name="Lindquist E."/>
            <person name="Dockter R.B."/>
            <person name="Adam C."/>
            <person name="Molina H."/>
            <person name="Bunkerborg J."/>
            <person name="Jin E."/>
            <person name="Buchheim M."/>
            <person name="Magnuson J."/>
        </authorList>
    </citation>
    <scope>NUCLEOTIDE SEQUENCE</scope>
    <source>
        <strain evidence="1">CCAP 19/18</strain>
    </source>
</reference>
<feature type="non-terminal residue" evidence="1">
    <location>
        <position position="147"/>
    </location>
</feature>
<sequence length="147" mass="15863">MHQRLYTISNCLNAGNLTWSVPSDIPSGRYLIKVISASDENNQAVIQDPLRIQAEMEYSILAVPAFPSSNASIGSFTSLSVLMMGTLGNASGVLEMDEVSIDKGNGVRAWSVFALDIGKFRYMKYHPVNGSAGLGALVVHDGSQFHQ</sequence>
<keyword evidence="2" id="KW-1185">Reference proteome</keyword>
<comment type="caution">
    <text evidence="1">The sequence shown here is derived from an EMBL/GenBank/DDBJ whole genome shotgun (WGS) entry which is preliminary data.</text>
</comment>
<dbReference type="EMBL" id="MU074732">
    <property type="protein sequence ID" value="KAF5825220.1"/>
    <property type="molecule type" value="Genomic_DNA"/>
</dbReference>
<organism evidence="1 2">
    <name type="scientific">Dunaliella salina</name>
    <name type="common">Green alga</name>
    <name type="synonym">Protococcus salinus</name>
    <dbReference type="NCBI Taxonomy" id="3046"/>
    <lineage>
        <taxon>Eukaryota</taxon>
        <taxon>Viridiplantae</taxon>
        <taxon>Chlorophyta</taxon>
        <taxon>core chlorophytes</taxon>
        <taxon>Chlorophyceae</taxon>
        <taxon>CS clade</taxon>
        <taxon>Chlamydomonadales</taxon>
        <taxon>Dunaliellaceae</taxon>
        <taxon>Dunaliella</taxon>
    </lineage>
</organism>
<accession>A0ABQ7FSP0</accession>
<name>A0ABQ7FSP0_DUNSA</name>
<dbReference type="Proteomes" id="UP000815325">
    <property type="component" value="Unassembled WGS sequence"/>
</dbReference>
<evidence type="ECO:0000313" key="2">
    <source>
        <dbReference type="Proteomes" id="UP000815325"/>
    </source>
</evidence>
<protein>
    <recommendedName>
        <fullName evidence="3">Encoded protein</fullName>
    </recommendedName>
</protein>
<proteinExistence type="predicted"/>
<evidence type="ECO:0008006" key="3">
    <source>
        <dbReference type="Google" id="ProtNLM"/>
    </source>
</evidence>
<evidence type="ECO:0000313" key="1">
    <source>
        <dbReference type="EMBL" id="KAF5825220.1"/>
    </source>
</evidence>
<gene>
    <name evidence="1" type="ORF">DUNSADRAFT_13477</name>
</gene>